<dbReference type="InterPro" id="IPR019564">
    <property type="entry name" value="Sam37/metaxin_N"/>
</dbReference>
<keyword evidence="6" id="KW-0472">Membrane</keyword>
<keyword evidence="2" id="KW-0813">Transport</keyword>
<evidence type="ECO:0000256" key="6">
    <source>
        <dbReference type="ARBA" id="ARBA00023136"/>
    </source>
</evidence>
<feature type="domain" description="Mitochondrial outer membrane transport complex Sam37/metaxin N-terminal" evidence="7">
    <location>
        <begin position="68"/>
        <end position="181"/>
    </location>
</feature>
<name>W4GWX1_APHAT</name>
<evidence type="ECO:0000256" key="5">
    <source>
        <dbReference type="ARBA" id="ARBA00023128"/>
    </source>
</evidence>
<dbReference type="EMBL" id="KI913119">
    <property type="protein sequence ID" value="ETV84167.1"/>
    <property type="molecule type" value="Genomic_DNA"/>
</dbReference>
<dbReference type="PANTHER" id="PTHR12289">
    <property type="entry name" value="METAXIN RELATED"/>
    <property type="match status" value="1"/>
</dbReference>
<dbReference type="GeneID" id="20805449"/>
<dbReference type="GO" id="GO:0006626">
    <property type="term" value="P:protein targeting to mitochondrion"/>
    <property type="evidence" value="ECO:0007669"/>
    <property type="project" value="TreeGrafter"/>
</dbReference>
<proteinExistence type="predicted"/>
<dbReference type="RefSeq" id="XP_009825859.1">
    <property type="nucleotide sequence ID" value="XM_009827557.1"/>
</dbReference>
<protein>
    <recommendedName>
        <fullName evidence="10">GST C-terminal domain-containing protein</fullName>
    </recommendedName>
</protein>
<evidence type="ECO:0000259" key="8">
    <source>
        <dbReference type="Pfam" id="PF17171"/>
    </source>
</evidence>
<sequence>MTDIGGGLLNEVDLSFPDRNDTLLPTDRSKAANPRSFDRKVRVLPKTSAELGSDARPSLHQFFPAWDVQAYARFAEIKLHMVNSQYPEYETTGALPQLNDGHFLVPAGDIILHLQTYYKDLDAPLTDKQRAESIAFRALVQEKLARVLDYCQWVDPITYSEVTRPAVQRVMPFPLNRVVPKLLHVRHTAAFHASTSLLSKEHVYLTARDSYVALNSFLEASDGPYFFGTNPSAVDAVVFGHVVDALSDCQLREVVAIHGPRLVQFASHVRHAYFESAAHAALCTQSTSNAFANLDAAFLAGDFNVVPHAAYIVPFQSLSWSQREVVKSVHVAADDPNYDPVVTFDKGTRNVLLGGVLAIVLYGLSLLTFEVDDGEDEDGMYDDEDNDQ</sequence>
<gene>
    <name evidence="9" type="ORF">H257_03453</name>
</gene>
<dbReference type="GO" id="GO:0001401">
    <property type="term" value="C:SAM complex"/>
    <property type="evidence" value="ECO:0007669"/>
    <property type="project" value="InterPro"/>
</dbReference>
<dbReference type="InterPro" id="IPR033468">
    <property type="entry name" value="Metaxin_GST"/>
</dbReference>
<evidence type="ECO:0000256" key="2">
    <source>
        <dbReference type="ARBA" id="ARBA00022448"/>
    </source>
</evidence>
<evidence type="ECO:0000256" key="1">
    <source>
        <dbReference type="ARBA" id="ARBA00004294"/>
    </source>
</evidence>
<dbReference type="GO" id="GO:0015031">
    <property type="term" value="P:protein transport"/>
    <property type="evidence" value="ECO:0007669"/>
    <property type="project" value="UniProtKB-KW"/>
</dbReference>
<evidence type="ECO:0000313" key="9">
    <source>
        <dbReference type="EMBL" id="ETV84167.1"/>
    </source>
</evidence>
<keyword evidence="3" id="KW-1000">Mitochondrion outer membrane</keyword>
<dbReference type="InterPro" id="IPR050931">
    <property type="entry name" value="Mito_Protein_Transport_Metaxin"/>
</dbReference>
<evidence type="ECO:0000259" key="7">
    <source>
        <dbReference type="Pfam" id="PF10568"/>
    </source>
</evidence>
<organism evidence="9">
    <name type="scientific">Aphanomyces astaci</name>
    <name type="common">Crayfish plague agent</name>
    <dbReference type="NCBI Taxonomy" id="112090"/>
    <lineage>
        <taxon>Eukaryota</taxon>
        <taxon>Sar</taxon>
        <taxon>Stramenopiles</taxon>
        <taxon>Oomycota</taxon>
        <taxon>Saprolegniomycetes</taxon>
        <taxon>Saprolegniales</taxon>
        <taxon>Verrucalvaceae</taxon>
        <taxon>Aphanomyces</taxon>
    </lineage>
</organism>
<accession>W4GWX1</accession>
<reference evidence="9" key="1">
    <citation type="submission" date="2013-12" db="EMBL/GenBank/DDBJ databases">
        <title>The Genome Sequence of Aphanomyces astaci APO3.</title>
        <authorList>
            <consortium name="The Broad Institute Genomics Platform"/>
            <person name="Russ C."/>
            <person name="Tyler B."/>
            <person name="van West P."/>
            <person name="Dieguez-Uribeondo J."/>
            <person name="Young S.K."/>
            <person name="Zeng Q."/>
            <person name="Gargeya S."/>
            <person name="Fitzgerald M."/>
            <person name="Abouelleil A."/>
            <person name="Alvarado L."/>
            <person name="Chapman S.B."/>
            <person name="Gainer-Dewar J."/>
            <person name="Goldberg J."/>
            <person name="Griggs A."/>
            <person name="Gujja S."/>
            <person name="Hansen M."/>
            <person name="Howarth C."/>
            <person name="Imamovic A."/>
            <person name="Ireland A."/>
            <person name="Larimer J."/>
            <person name="McCowan C."/>
            <person name="Murphy C."/>
            <person name="Pearson M."/>
            <person name="Poon T.W."/>
            <person name="Priest M."/>
            <person name="Roberts A."/>
            <person name="Saif S."/>
            <person name="Shea T."/>
            <person name="Sykes S."/>
            <person name="Wortman J."/>
            <person name="Nusbaum C."/>
            <person name="Birren B."/>
        </authorList>
    </citation>
    <scope>NUCLEOTIDE SEQUENCE [LARGE SCALE GENOMIC DNA]</scope>
    <source>
        <strain evidence="9">APO3</strain>
    </source>
</reference>
<evidence type="ECO:0000256" key="3">
    <source>
        <dbReference type="ARBA" id="ARBA00022787"/>
    </source>
</evidence>
<dbReference type="Pfam" id="PF17171">
    <property type="entry name" value="GST_C_6"/>
    <property type="match status" value="1"/>
</dbReference>
<dbReference type="STRING" id="112090.W4GWX1"/>
<dbReference type="AlphaFoldDB" id="W4GWX1"/>
<dbReference type="VEuPathDB" id="FungiDB:H257_03453"/>
<comment type="subcellular location">
    <subcellularLocation>
        <location evidence="1">Mitochondrion outer membrane</location>
    </subcellularLocation>
</comment>
<keyword evidence="4" id="KW-0653">Protein transport</keyword>
<keyword evidence="5" id="KW-0496">Mitochondrion</keyword>
<dbReference type="Pfam" id="PF10568">
    <property type="entry name" value="Tom37"/>
    <property type="match status" value="1"/>
</dbReference>
<evidence type="ECO:0000256" key="4">
    <source>
        <dbReference type="ARBA" id="ARBA00022927"/>
    </source>
</evidence>
<dbReference type="PANTHER" id="PTHR12289:SF41">
    <property type="entry name" value="FAILED AXON CONNECTIONS-RELATED"/>
    <property type="match status" value="1"/>
</dbReference>
<dbReference type="OrthoDB" id="5835136at2759"/>
<evidence type="ECO:0008006" key="10">
    <source>
        <dbReference type="Google" id="ProtNLM"/>
    </source>
</evidence>
<feature type="domain" description="Metaxin glutathione S-transferase" evidence="8">
    <location>
        <begin position="208"/>
        <end position="268"/>
    </location>
</feature>